<keyword evidence="2" id="KW-1185">Reference proteome</keyword>
<accession>A0A371H4S3</accession>
<dbReference type="OrthoDB" id="1306287at2759"/>
<gene>
    <name evidence="1" type="ORF">CR513_19367</name>
</gene>
<protein>
    <submittedName>
        <fullName evidence="1">Uncharacterized protein</fullName>
    </submittedName>
</protein>
<feature type="non-terminal residue" evidence="1">
    <location>
        <position position="1"/>
    </location>
</feature>
<comment type="caution">
    <text evidence="1">The sequence shown here is derived from an EMBL/GenBank/DDBJ whole genome shotgun (WGS) entry which is preliminary data.</text>
</comment>
<sequence length="112" mass="12968">MLESGRPKASIDGRFEGSLDQLESIKEYEINGALEVGVEKQLICFLSKNQDIFAWASKDVLRIYLNFLFHFLSIVSETHLLSQKKKKLGKEKRKEVKEETDKLLAVHFIREV</sequence>
<evidence type="ECO:0000313" key="1">
    <source>
        <dbReference type="EMBL" id="RDX97818.1"/>
    </source>
</evidence>
<dbReference type="Proteomes" id="UP000257109">
    <property type="component" value="Unassembled WGS sequence"/>
</dbReference>
<reference evidence="1" key="1">
    <citation type="submission" date="2018-05" db="EMBL/GenBank/DDBJ databases">
        <title>Draft genome of Mucuna pruriens seed.</title>
        <authorList>
            <person name="Nnadi N.E."/>
            <person name="Vos R."/>
            <person name="Hasami M.H."/>
            <person name="Devisetty U.K."/>
            <person name="Aguiy J.C."/>
        </authorList>
    </citation>
    <scope>NUCLEOTIDE SEQUENCE [LARGE SCALE GENOMIC DNA]</scope>
    <source>
        <strain evidence="1">JCA_2017</strain>
    </source>
</reference>
<name>A0A371H4S3_MUCPR</name>
<dbReference type="AlphaFoldDB" id="A0A371H4S3"/>
<organism evidence="1 2">
    <name type="scientific">Mucuna pruriens</name>
    <name type="common">Velvet bean</name>
    <name type="synonym">Dolichos pruriens</name>
    <dbReference type="NCBI Taxonomy" id="157652"/>
    <lineage>
        <taxon>Eukaryota</taxon>
        <taxon>Viridiplantae</taxon>
        <taxon>Streptophyta</taxon>
        <taxon>Embryophyta</taxon>
        <taxon>Tracheophyta</taxon>
        <taxon>Spermatophyta</taxon>
        <taxon>Magnoliopsida</taxon>
        <taxon>eudicotyledons</taxon>
        <taxon>Gunneridae</taxon>
        <taxon>Pentapetalae</taxon>
        <taxon>rosids</taxon>
        <taxon>fabids</taxon>
        <taxon>Fabales</taxon>
        <taxon>Fabaceae</taxon>
        <taxon>Papilionoideae</taxon>
        <taxon>50 kb inversion clade</taxon>
        <taxon>NPAAA clade</taxon>
        <taxon>indigoferoid/millettioid clade</taxon>
        <taxon>Phaseoleae</taxon>
        <taxon>Mucuna</taxon>
    </lineage>
</organism>
<evidence type="ECO:0000313" key="2">
    <source>
        <dbReference type="Proteomes" id="UP000257109"/>
    </source>
</evidence>
<dbReference type="EMBL" id="QJKJ01003568">
    <property type="protein sequence ID" value="RDX97818.1"/>
    <property type="molecule type" value="Genomic_DNA"/>
</dbReference>
<proteinExistence type="predicted"/>